<protein>
    <submittedName>
        <fullName evidence="4">Ligand-binding sensor domain-containing protein</fullName>
    </submittedName>
</protein>
<keyword evidence="2" id="KW-1133">Transmembrane helix</keyword>
<evidence type="ECO:0000256" key="2">
    <source>
        <dbReference type="SAM" id="Phobius"/>
    </source>
</evidence>
<dbReference type="InterPro" id="IPR011110">
    <property type="entry name" value="Reg_prop"/>
</dbReference>
<dbReference type="Pfam" id="PF07494">
    <property type="entry name" value="Reg_prop"/>
    <property type="match status" value="3"/>
</dbReference>
<dbReference type="Gene3D" id="6.10.250.2870">
    <property type="match status" value="1"/>
</dbReference>
<dbReference type="PANTHER" id="PTHR43547">
    <property type="entry name" value="TWO-COMPONENT HISTIDINE KINASE"/>
    <property type="match status" value="1"/>
</dbReference>
<dbReference type="InterPro" id="IPR011047">
    <property type="entry name" value="Quinoprotein_ADH-like_sf"/>
</dbReference>
<dbReference type="Pfam" id="PF07495">
    <property type="entry name" value="Y_Y_Y"/>
    <property type="match status" value="1"/>
</dbReference>
<organism evidence="4 5">
    <name type="scientific">Cnuella takakiae</name>
    <dbReference type="NCBI Taxonomy" id="1302690"/>
    <lineage>
        <taxon>Bacteria</taxon>
        <taxon>Pseudomonadati</taxon>
        <taxon>Bacteroidota</taxon>
        <taxon>Chitinophagia</taxon>
        <taxon>Chitinophagales</taxon>
        <taxon>Chitinophagaceae</taxon>
        <taxon>Cnuella</taxon>
    </lineage>
</organism>
<proteinExistence type="predicted"/>
<keyword evidence="2" id="KW-0472">Membrane</keyword>
<feature type="domain" description="Two component regulator three Y" evidence="3">
    <location>
        <begin position="709"/>
        <end position="758"/>
    </location>
</feature>
<evidence type="ECO:0000313" key="4">
    <source>
        <dbReference type="EMBL" id="SHF57236.1"/>
    </source>
</evidence>
<accession>A0A1M5CRH2</accession>
<dbReference type="InterPro" id="IPR015943">
    <property type="entry name" value="WD40/YVTN_repeat-like_dom_sf"/>
</dbReference>
<dbReference type="AlphaFoldDB" id="A0A1M5CRH2"/>
<dbReference type="PANTHER" id="PTHR43547:SF2">
    <property type="entry name" value="HYBRID SIGNAL TRANSDUCTION HISTIDINE KINASE C"/>
    <property type="match status" value="1"/>
</dbReference>
<dbReference type="EMBL" id="FQUO01000009">
    <property type="protein sequence ID" value="SHF57236.1"/>
    <property type="molecule type" value="Genomic_DNA"/>
</dbReference>
<feature type="transmembrane region" description="Helical" evidence="2">
    <location>
        <begin position="774"/>
        <end position="791"/>
    </location>
</feature>
<keyword evidence="2" id="KW-0812">Transmembrane</keyword>
<sequence length="1002" mass="114202">MLALGQLPERYAFTHYGLRDGLASNIVNNLVQDRNGYIWLSTSNGLQRFDGNKFITFHHDPAQPASLPYDEVAHVYLDPEGTLWVITVDNKVGQFDTRTFRYRETPIRNWHSENVYVDKTFLSTGDGRLLLFIKKTNKLFEWRPAKQDFVPSKAVPIPAGWKVNHLMQDRKSHRFYLATDSGFVAFDRAQKQVAFHRNNPLHDPLIAAYGHERFVNYLFIDSRSRIFFEQWPKSEKHPLLQVYDPATGQRSKHQLHESFGLGYHQITALLQQQSGRLWVYGRPFLATYAQSKQPIQFLKKDYSKEHDLKFNQVFSMFEDRQQNIWLCTDNGVYQFNPDAQLFHNYSLTLPERNAVEGRAQTALQWPNGDLWVGFRDMGLHCFDSHMQPVPLPASLAALVKGKSVWDMHLRNGKLWIALQGGQLVVMDTRSHKAQLLQPAPFEKRAITQIVADQQGNLWFGNQAGNMVKWDQQLAGGDPAKGFVLFARLGTIEKMFIDAKGSIWVAAVGEGLLKINPQQNRIEARITTRNPPGFRLWNNNPKDIIQYNDSILVVVSGALNIINLNTLRVAHISTAQGLPTNTIQSVAKDAEGHLWLGTLNGLCRADLSKLSFTAYNQSDGLLNELFNVAGAQVLSDGRLLFTSAESFVVFDPARAALRDPIDKALLTDFKLMNRSLPVDSLQALQAVKLQYNQANVAMEFSALNFNQLTKLDYYYQLENFDSGWIKSDGRHQAIYTFLPPGQYKFKVKTRHLSGGYGAEKVFLTIHVAPPFWKTWWFFLLLLALVVLVLFLIDRERVKRLAALYHVRSDIAMHLHQDVSTTLNNINVLSQIAKMKADKDLVRSKELIDEISGKSYNMMLTMDEILWSIDPGNDSMQKTVLRIYEFAENLRANTGVEIDIIVHDKVKDLQLDMKVRHDFFVLCKEALHTLAQHARGAHIMVDIDYVRSKICLKILCAGIDCNAEANGIHALRRSMEAQASELHAHLNFETGKRDTSIMLTVPVR</sequence>
<dbReference type="InterPro" id="IPR011123">
    <property type="entry name" value="Y_Y_Y"/>
</dbReference>
<dbReference type="Gene3D" id="2.60.40.10">
    <property type="entry name" value="Immunoglobulins"/>
    <property type="match status" value="1"/>
</dbReference>
<reference evidence="4 5" key="1">
    <citation type="submission" date="2016-11" db="EMBL/GenBank/DDBJ databases">
        <authorList>
            <person name="Jaros S."/>
            <person name="Januszkiewicz K."/>
            <person name="Wedrychowicz H."/>
        </authorList>
    </citation>
    <scope>NUCLEOTIDE SEQUENCE [LARGE SCALE GENOMIC DNA]</scope>
    <source>
        <strain evidence="4 5">DSM 26897</strain>
    </source>
</reference>
<evidence type="ECO:0000256" key="1">
    <source>
        <dbReference type="ARBA" id="ARBA00022553"/>
    </source>
</evidence>
<dbReference type="Proteomes" id="UP000184368">
    <property type="component" value="Unassembled WGS sequence"/>
</dbReference>
<evidence type="ECO:0000313" key="5">
    <source>
        <dbReference type="Proteomes" id="UP000184368"/>
    </source>
</evidence>
<evidence type="ECO:0000259" key="3">
    <source>
        <dbReference type="Pfam" id="PF07495"/>
    </source>
</evidence>
<dbReference type="GO" id="GO:0000155">
    <property type="term" value="F:phosphorelay sensor kinase activity"/>
    <property type="evidence" value="ECO:0007669"/>
    <property type="project" value="TreeGrafter"/>
</dbReference>
<keyword evidence="5" id="KW-1185">Reference proteome</keyword>
<dbReference type="Gene3D" id="2.130.10.10">
    <property type="entry name" value="YVTN repeat-like/Quinoprotein amine dehydrogenase"/>
    <property type="match status" value="2"/>
</dbReference>
<dbReference type="STRING" id="1302690.BUE76_08405"/>
<name>A0A1M5CRH2_9BACT</name>
<dbReference type="SUPFAM" id="SSF50998">
    <property type="entry name" value="Quinoprotein alcohol dehydrogenase-like"/>
    <property type="match status" value="1"/>
</dbReference>
<gene>
    <name evidence="4" type="ORF">SAMN05444008_109181</name>
</gene>
<dbReference type="InterPro" id="IPR013783">
    <property type="entry name" value="Ig-like_fold"/>
</dbReference>
<keyword evidence="1" id="KW-0597">Phosphoprotein</keyword>
<dbReference type="SUPFAM" id="SSF63829">
    <property type="entry name" value="Calcium-dependent phosphotriesterase"/>
    <property type="match status" value="1"/>
</dbReference>